<evidence type="ECO:0000256" key="1">
    <source>
        <dbReference type="SAM" id="MobiDB-lite"/>
    </source>
</evidence>
<name>A0A8H5H808_9AGAR</name>
<proteinExistence type="predicted"/>
<dbReference type="AlphaFoldDB" id="A0A8H5H808"/>
<reference evidence="2 3" key="1">
    <citation type="journal article" date="2020" name="ISME J.">
        <title>Uncovering the hidden diversity of litter-decomposition mechanisms in mushroom-forming fungi.</title>
        <authorList>
            <person name="Floudas D."/>
            <person name="Bentzer J."/>
            <person name="Ahren D."/>
            <person name="Johansson T."/>
            <person name="Persson P."/>
            <person name="Tunlid A."/>
        </authorList>
    </citation>
    <scope>NUCLEOTIDE SEQUENCE [LARGE SCALE GENOMIC DNA]</scope>
    <source>
        <strain evidence="2 3">CBS 406.79</strain>
    </source>
</reference>
<feature type="compositionally biased region" description="Basic residues" evidence="1">
    <location>
        <begin position="941"/>
        <end position="951"/>
    </location>
</feature>
<evidence type="ECO:0000313" key="3">
    <source>
        <dbReference type="Proteomes" id="UP000518752"/>
    </source>
</evidence>
<gene>
    <name evidence="2" type="ORF">D9757_009559</name>
</gene>
<accession>A0A8H5H808</accession>
<dbReference type="Proteomes" id="UP000518752">
    <property type="component" value="Unassembled WGS sequence"/>
</dbReference>
<keyword evidence="3" id="KW-1185">Reference proteome</keyword>
<comment type="caution">
    <text evidence="2">The sequence shown here is derived from an EMBL/GenBank/DDBJ whole genome shotgun (WGS) entry which is preliminary data.</text>
</comment>
<dbReference type="OrthoDB" id="2393824at2759"/>
<sequence>MSIFDSFPDIEDAESASRFLHECLAQVDSKASRYSIEVCLASFSVEPRILETLRTAHGVRDWEQIKGLCVYFRRNAWRLNFRLAEFNKDISRIKVADIANGKLKRSIYVPEEEEEEQEGRGSTEEMTSFIRNLQIPLGTRKDIPLVILHKLGRFQDDPLLRERLDGIFSPGHHTFLVNTSGSGKTKLLFEGLCQRWGFYFTFARDGSYLGPNDLAHIATNIRLNLKLTWTQYLPPSSDPLYASLLQANLQMVHNAFGGALLARLFVFKLFLEACSKEDFCQDHRQRWLEAQLLPRNLSNLGDPFNMLQLDVRNAQLDGSVIDEAIAQTLEEIQEIWDMPSGEFLYIALDEANVPSREYLHAFSDEHGEYPLLKAVIRSWQQRLGHLPVRFVVAGTVIPQEYFPSASGEWDEWRWSSDTDSFDNPESQRRYVSQFLPPGFEASEDGQVLMRRMWSWLRGRHRYTASYLALLLANRFESSLYLLKGFMKRITKYDPFEPVEYGGEDAERRINWVSELSSQGLERGPISRIEMHRAVIIYLTTSKGCLDCETKDRALITEDYGYFMDTQCRRIALDEPLMVIYGAGWLQNPEHSAATTMFKTFDSEYPTPPRSSHFALFLALSFASTFDGFSNISDAFQIYGGRLSSALAAKLVLFSKKAEVRPEPTDVHLSEHSPKRLVFEAGGAEDMLSWFKHERDEPFCLLQSSPGSSATLAFCLEFQDGQCFWVFVHVPEDFTGEDSPSFAEDIRHGSPASLFDEQPEIISLLAELPNLSPDVGPLGVLRVSGSFRVDKASEDSIPSEDQPAALLNITSLEEAGKRISQDMLMRRLARIFSDDTGDPPLRHRQLRQLESSSPSRKSGRKRSAAGSTSTIRVSTRLKSKSQTANSASGSGSPGSPESKKRRRNDASSSAHTRKPDTGAVATGHASPGVPPSEPPENASRYNLRKRTRLPRP</sequence>
<dbReference type="EMBL" id="JAACJN010000075">
    <property type="protein sequence ID" value="KAF5378661.1"/>
    <property type="molecule type" value="Genomic_DNA"/>
</dbReference>
<feature type="compositionally biased region" description="Low complexity" evidence="1">
    <location>
        <begin position="885"/>
        <end position="895"/>
    </location>
</feature>
<evidence type="ECO:0000313" key="2">
    <source>
        <dbReference type="EMBL" id="KAF5378661.1"/>
    </source>
</evidence>
<protein>
    <submittedName>
        <fullName evidence="2">Uncharacterized protein</fullName>
    </submittedName>
</protein>
<feature type="region of interest" description="Disordered" evidence="1">
    <location>
        <begin position="832"/>
        <end position="951"/>
    </location>
</feature>
<organism evidence="2 3">
    <name type="scientific">Collybiopsis confluens</name>
    <dbReference type="NCBI Taxonomy" id="2823264"/>
    <lineage>
        <taxon>Eukaryota</taxon>
        <taxon>Fungi</taxon>
        <taxon>Dikarya</taxon>
        <taxon>Basidiomycota</taxon>
        <taxon>Agaricomycotina</taxon>
        <taxon>Agaricomycetes</taxon>
        <taxon>Agaricomycetidae</taxon>
        <taxon>Agaricales</taxon>
        <taxon>Marasmiineae</taxon>
        <taxon>Omphalotaceae</taxon>
        <taxon>Collybiopsis</taxon>
    </lineage>
</organism>